<gene>
    <name evidence="1" type="ORF">ACFO3A_14800</name>
</gene>
<dbReference type="RefSeq" id="WP_377727953.1">
    <property type="nucleotide sequence ID" value="NZ_JBHSEW010000017.1"/>
</dbReference>
<protein>
    <submittedName>
        <fullName evidence="1">Uncharacterized protein</fullName>
    </submittedName>
</protein>
<evidence type="ECO:0000313" key="2">
    <source>
        <dbReference type="Proteomes" id="UP001595967"/>
    </source>
</evidence>
<name>A0ABV9H283_9BURK</name>
<dbReference type="EMBL" id="JBHSEW010000017">
    <property type="protein sequence ID" value="MFC4623464.1"/>
    <property type="molecule type" value="Genomic_DNA"/>
</dbReference>
<sequence length="70" mass="8112">NGIEVNFTSYSHEHSMANFYPPPNTHAYRLYLVKDHKQKSFNFQAPLQSAKPCILAQRFAACPKKLKKIF</sequence>
<proteinExistence type="predicted"/>
<reference evidence="2" key="1">
    <citation type="journal article" date="2019" name="Int. J. Syst. Evol. Microbiol.">
        <title>The Global Catalogue of Microorganisms (GCM) 10K type strain sequencing project: providing services to taxonomists for standard genome sequencing and annotation.</title>
        <authorList>
            <consortium name="The Broad Institute Genomics Platform"/>
            <consortium name="The Broad Institute Genome Sequencing Center for Infectious Disease"/>
            <person name="Wu L."/>
            <person name="Ma J."/>
        </authorList>
    </citation>
    <scope>NUCLEOTIDE SEQUENCE [LARGE SCALE GENOMIC DNA]</scope>
    <source>
        <strain evidence="2">JCM 11650</strain>
    </source>
</reference>
<feature type="non-terminal residue" evidence="1">
    <location>
        <position position="1"/>
    </location>
</feature>
<dbReference type="Proteomes" id="UP001595967">
    <property type="component" value="Unassembled WGS sequence"/>
</dbReference>
<organism evidence="1 2">
    <name type="scientific">Comamonas nitrativorans</name>
    <dbReference type="NCBI Taxonomy" id="108437"/>
    <lineage>
        <taxon>Bacteria</taxon>
        <taxon>Pseudomonadati</taxon>
        <taxon>Pseudomonadota</taxon>
        <taxon>Betaproteobacteria</taxon>
        <taxon>Burkholderiales</taxon>
        <taxon>Comamonadaceae</taxon>
        <taxon>Comamonas</taxon>
    </lineage>
</organism>
<keyword evidence="2" id="KW-1185">Reference proteome</keyword>
<comment type="caution">
    <text evidence="1">The sequence shown here is derived from an EMBL/GenBank/DDBJ whole genome shotgun (WGS) entry which is preliminary data.</text>
</comment>
<accession>A0ABV9H283</accession>
<evidence type="ECO:0000313" key="1">
    <source>
        <dbReference type="EMBL" id="MFC4623464.1"/>
    </source>
</evidence>